<dbReference type="Proteomes" id="UP000700334">
    <property type="component" value="Unassembled WGS sequence"/>
</dbReference>
<evidence type="ECO:0000259" key="1">
    <source>
        <dbReference type="PROSITE" id="PS51406"/>
    </source>
</evidence>
<dbReference type="Gene3D" id="2.60.120.1000">
    <property type="match status" value="1"/>
</dbReference>
<evidence type="ECO:0000313" key="3">
    <source>
        <dbReference type="Proteomes" id="UP000700334"/>
    </source>
</evidence>
<dbReference type="EMBL" id="JAGFMF010011959">
    <property type="protein sequence ID" value="KAG8508991.1"/>
    <property type="molecule type" value="Genomic_DNA"/>
</dbReference>
<accession>A0A8J5ZRK9</accession>
<gene>
    <name evidence="2" type="ORF">J0S82_003382</name>
</gene>
<dbReference type="SUPFAM" id="SSF56496">
    <property type="entry name" value="Fibrinogen C-terminal domain-like"/>
    <property type="match status" value="1"/>
</dbReference>
<keyword evidence="3" id="KW-1185">Reference proteome</keyword>
<dbReference type="OrthoDB" id="26719at2759"/>
<comment type="caution">
    <text evidence="2">The sequence shown here is derived from an EMBL/GenBank/DDBJ whole genome shotgun (WGS) entry which is preliminary data.</text>
</comment>
<proteinExistence type="predicted"/>
<dbReference type="PROSITE" id="PS51406">
    <property type="entry name" value="FIBRINOGEN_C_2"/>
    <property type="match status" value="1"/>
</dbReference>
<protein>
    <submittedName>
        <fullName evidence="2">Contactin-associated protein-like 2</fullName>
    </submittedName>
</protein>
<organism evidence="2 3">
    <name type="scientific">Galemys pyrenaicus</name>
    <name type="common">Iberian desman</name>
    <name type="synonym">Pyrenean desman</name>
    <dbReference type="NCBI Taxonomy" id="202257"/>
    <lineage>
        <taxon>Eukaryota</taxon>
        <taxon>Metazoa</taxon>
        <taxon>Chordata</taxon>
        <taxon>Craniata</taxon>
        <taxon>Vertebrata</taxon>
        <taxon>Euteleostomi</taxon>
        <taxon>Mammalia</taxon>
        <taxon>Eutheria</taxon>
        <taxon>Laurasiatheria</taxon>
        <taxon>Eulipotyphla</taxon>
        <taxon>Talpidae</taxon>
        <taxon>Galemys</taxon>
    </lineage>
</organism>
<dbReference type="InterPro" id="IPR036056">
    <property type="entry name" value="Fibrinogen-like_C"/>
</dbReference>
<sequence>MCPGCFLAPADLCSAHVGSFLPAIYEPSCEAYKHLGQTSNYYWIDPDGSGPLGPLKVYCNMTGNCAALMCTEIAVRCVEDAQ</sequence>
<dbReference type="AlphaFoldDB" id="A0A8J5ZRK9"/>
<reference evidence="2" key="1">
    <citation type="journal article" date="2021" name="Evol. Appl.">
        <title>The genome of the Pyrenean desman and the effects of bottlenecks and inbreeding on the genomic landscape of an endangered species.</title>
        <authorList>
            <person name="Escoda L."/>
            <person name="Castresana J."/>
        </authorList>
    </citation>
    <scope>NUCLEOTIDE SEQUENCE</scope>
    <source>
        <strain evidence="2">IBE-C5619</strain>
    </source>
</reference>
<dbReference type="InterPro" id="IPR002181">
    <property type="entry name" value="Fibrinogen_a/b/g_C_dom"/>
</dbReference>
<evidence type="ECO:0000313" key="2">
    <source>
        <dbReference type="EMBL" id="KAG8508991.1"/>
    </source>
</evidence>
<dbReference type="NCBIfam" id="NF040941">
    <property type="entry name" value="GGGWT_bact"/>
    <property type="match status" value="1"/>
</dbReference>
<feature type="domain" description="Fibrinogen C-terminal" evidence="1">
    <location>
        <begin position="20"/>
        <end position="82"/>
    </location>
</feature>
<name>A0A8J5ZRK9_GALPY</name>